<evidence type="ECO:0000313" key="4">
    <source>
        <dbReference type="EMBL" id="PXX01505.1"/>
    </source>
</evidence>
<keyword evidence="5" id="KW-1185">Reference proteome</keyword>
<dbReference type="InterPro" id="IPR029058">
    <property type="entry name" value="AB_hydrolase_fold"/>
</dbReference>
<name>A0ABX5MDU9_9BURK</name>
<evidence type="ECO:0000259" key="2">
    <source>
        <dbReference type="Pfam" id="PF11678"/>
    </source>
</evidence>
<protein>
    <submittedName>
        <fullName evidence="4">Uncharacterized protein DUF3274</fullName>
    </submittedName>
</protein>
<dbReference type="Pfam" id="PF24322">
    <property type="entry name" value="Tle3"/>
    <property type="match status" value="1"/>
</dbReference>
<accession>A0ABX5MDU9</accession>
<dbReference type="Gene3D" id="3.40.50.1820">
    <property type="entry name" value="alpha/beta hydrolase"/>
    <property type="match status" value="1"/>
</dbReference>
<feature type="region of interest" description="Disordered" evidence="1">
    <location>
        <begin position="1"/>
        <end position="31"/>
    </location>
</feature>
<gene>
    <name evidence="4" type="ORF">C7400_1652</name>
</gene>
<sequence>MSNATSNSKVIGSGAGVTTSNRASDRPVARPNNLPGIVIFSHGVNDPGANYETVEEGLCQGLNERLDRPDMVKGEYGAQYQKATAAKKKGQANTVQDRIVADPDTYLYSRDGTNAHSVFIPFYWGYRASDKEILKDKSGNPVKLRTQYQDVRGNRLDAHFAKAGGMFNNATTNIPDMYGAGFMSTFLTRRLMQFGQMNNYQFSGQSPERHYQVLAAKRMATLIAEIRAVKPDETVTVMAHSQGTVISLLAQAMLHDAGKRCADCLILVDSPYALTEAYLANTASQYGAPIQTVQARLQTLVNIVAECTKTPYTLPALTDLVFSSGKSGGRAGHKWTPTSGIRPDQHGNPTVFDERDNRGRIYIYWNPDDKTVDIPTVKGVGTHGIPDTVEGKEYFWDGNHTRPQSATNTYAAMNALKEFRFYQRVWIKADKNGNQPLVGTKPHRMDVPDIGSRYINGDELKPAFAPKLHGGETVVGSGKEAPDAVSQDLLLGNSNASLQWTQLPTSGDATADSLKAAFNAGKAPDDQTRSVEFRSNGGGFGGAFAGISAWREETPNEARARMSQDPAALTKNDPSGVLQGNSYHSAILRDPWNQRFGTAMDVAIGQAETLDSKDWQAVWLAMADWKIDYTTLSTLPKFGNLSPDARTFLKEACDYYSSGEFPKSVLSSSMPSLVVSQSIDQNKNPEKPVTPPFNMDFSGLAR</sequence>
<feature type="region of interest" description="Disordered" evidence="1">
    <location>
        <begin position="332"/>
        <end position="352"/>
    </location>
</feature>
<dbReference type="Proteomes" id="UP000247515">
    <property type="component" value="Unassembled WGS sequence"/>
</dbReference>
<reference evidence="4 5" key="1">
    <citation type="submission" date="2018-05" db="EMBL/GenBank/DDBJ databases">
        <title>Genomic Encyclopedia of Type Strains, Phase IV (KMG-V): Genome sequencing to study the core and pangenomes of soil and plant-associated prokaryotes.</title>
        <authorList>
            <person name="Whitman W."/>
        </authorList>
    </citation>
    <scope>NUCLEOTIDE SEQUENCE [LARGE SCALE GENOMIC DNA]</scope>
    <source>
        <strain evidence="4 5">SIr-6563</strain>
    </source>
</reference>
<evidence type="ECO:0000256" key="1">
    <source>
        <dbReference type="SAM" id="MobiDB-lite"/>
    </source>
</evidence>
<feature type="domain" description="T6SS Tle3 phospholipase effector alpha/beta" evidence="3">
    <location>
        <begin position="34"/>
        <end position="386"/>
    </location>
</feature>
<dbReference type="EMBL" id="QJJV01000065">
    <property type="protein sequence ID" value="PXX01505.1"/>
    <property type="molecule type" value="Genomic_DNA"/>
</dbReference>
<evidence type="ECO:0000313" key="5">
    <source>
        <dbReference type="Proteomes" id="UP000247515"/>
    </source>
</evidence>
<dbReference type="InterPro" id="IPR021692">
    <property type="entry name" value="Tle3_C"/>
</dbReference>
<dbReference type="Pfam" id="PF11678">
    <property type="entry name" value="Tle3_C"/>
    <property type="match status" value="1"/>
</dbReference>
<dbReference type="SUPFAM" id="SSF53474">
    <property type="entry name" value="alpha/beta-Hydrolases"/>
    <property type="match status" value="1"/>
</dbReference>
<organism evidence="4 5">
    <name type="scientific">Paraburkholderia tropica</name>
    <dbReference type="NCBI Taxonomy" id="92647"/>
    <lineage>
        <taxon>Bacteria</taxon>
        <taxon>Pseudomonadati</taxon>
        <taxon>Pseudomonadota</taxon>
        <taxon>Betaproteobacteria</taxon>
        <taxon>Burkholderiales</taxon>
        <taxon>Burkholderiaceae</taxon>
        <taxon>Paraburkholderia</taxon>
    </lineage>
</organism>
<feature type="domain" description="Antibacterial effector protein Tle3 C-terminal" evidence="2">
    <location>
        <begin position="506"/>
        <end position="680"/>
    </location>
</feature>
<evidence type="ECO:0000259" key="3">
    <source>
        <dbReference type="Pfam" id="PF24322"/>
    </source>
</evidence>
<dbReference type="InterPro" id="IPR056221">
    <property type="entry name" value="Tle3_ab_dom"/>
</dbReference>
<feature type="region of interest" description="Disordered" evidence="1">
    <location>
        <begin position="555"/>
        <end position="576"/>
    </location>
</feature>
<dbReference type="RefSeq" id="WP_110330129.1">
    <property type="nucleotide sequence ID" value="NZ_JBBBEG010000031.1"/>
</dbReference>
<feature type="region of interest" description="Disordered" evidence="1">
    <location>
        <begin position="679"/>
        <end position="702"/>
    </location>
</feature>
<proteinExistence type="predicted"/>
<feature type="compositionally biased region" description="Polar residues" evidence="1">
    <location>
        <begin position="1"/>
        <end position="22"/>
    </location>
</feature>
<comment type="caution">
    <text evidence="4">The sequence shown here is derived from an EMBL/GenBank/DDBJ whole genome shotgun (WGS) entry which is preliminary data.</text>
</comment>